<evidence type="ECO:0000259" key="13">
    <source>
        <dbReference type="PROSITE" id="PS50109"/>
    </source>
</evidence>
<evidence type="ECO:0000256" key="1">
    <source>
        <dbReference type="ARBA" id="ARBA00000085"/>
    </source>
</evidence>
<evidence type="ECO:0000256" key="11">
    <source>
        <dbReference type="SAM" id="Coils"/>
    </source>
</evidence>
<dbReference type="RefSeq" id="WP_144301304.1">
    <property type="nucleotide sequence ID" value="NZ_QMIE01000001.1"/>
</dbReference>
<dbReference type="InterPro" id="IPR050428">
    <property type="entry name" value="TCS_sensor_his_kinase"/>
</dbReference>
<dbReference type="InterPro" id="IPR036097">
    <property type="entry name" value="HisK_dim/P_sf"/>
</dbReference>
<dbReference type="InterPro" id="IPR036890">
    <property type="entry name" value="HATPase_C_sf"/>
</dbReference>
<dbReference type="EC" id="2.7.13.3" evidence="3"/>
<keyword evidence="8 12" id="KW-1133">Transmembrane helix</keyword>
<keyword evidence="10 12" id="KW-0472">Membrane</keyword>
<dbReference type="SUPFAM" id="SSF47384">
    <property type="entry name" value="Homodimeric domain of signal transducing histidine kinase"/>
    <property type="match status" value="1"/>
</dbReference>
<dbReference type="CDD" id="cd06225">
    <property type="entry name" value="HAMP"/>
    <property type="match status" value="1"/>
</dbReference>
<comment type="subcellular location">
    <subcellularLocation>
        <location evidence="2">Membrane</location>
    </subcellularLocation>
</comment>
<comment type="caution">
    <text evidence="15">The sequence shown here is derived from an EMBL/GenBank/DDBJ whole genome shotgun (WGS) entry which is preliminary data.</text>
</comment>
<feature type="domain" description="HAMP" evidence="14">
    <location>
        <begin position="190"/>
        <end position="242"/>
    </location>
</feature>
<evidence type="ECO:0000256" key="12">
    <source>
        <dbReference type="SAM" id="Phobius"/>
    </source>
</evidence>
<evidence type="ECO:0000259" key="14">
    <source>
        <dbReference type="PROSITE" id="PS50885"/>
    </source>
</evidence>
<dbReference type="Pfam" id="PF00512">
    <property type="entry name" value="HisKA"/>
    <property type="match status" value="1"/>
</dbReference>
<dbReference type="Pfam" id="PF02518">
    <property type="entry name" value="HATPase_c"/>
    <property type="match status" value="1"/>
</dbReference>
<dbReference type="SMART" id="SM00304">
    <property type="entry name" value="HAMP"/>
    <property type="match status" value="1"/>
</dbReference>
<gene>
    <name evidence="15" type="ORF">DPQ33_01005</name>
</gene>
<evidence type="ECO:0000256" key="8">
    <source>
        <dbReference type="ARBA" id="ARBA00022989"/>
    </source>
</evidence>
<dbReference type="AlphaFoldDB" id="A0A7M3MJ56"/>
<organism evidence="15 16">
    <name type="scientific">Oceanidesulfovibrio indonesiensis</name>
    <dbReference type="NCBI Taxonomy" id="54767"/>
    <lineage>
        <taxon>Bacteria</taxon>
        <taxon>Pseudomonadati</taxon>
        <taxon>Thermodesulfobacteriota</taxon>
        <taxon>Desulfovibrionia</taxon>
        <taxon>Desulfovibrionales</taxon>
        <taxon>Desulfovibrionaceae</taxon>
        <taxon>Oceanidesulfovibrio</taxon>
    </lineage>
</organism>
<reference evidence="15 16" key="1">
    <citation type="submission" date="2018-06" db="EMBL/GenBank/DDBJ databases">
        <title>Complete genome of Desulfovibrio indonesiensis P37SLT.</title>
        <authorList>
            <person name="Crispim J.S."/>
            <person name="Vidigal P.M.P."/>
            <person name="Silva L.C.F."/>
            <person name="Laguardia C.N."/>
            <person name="Araujo L.C."/>
            <person name="Dias R.S."/>
            <person name="Sousa M.P."/>
            <person name="Paula S.O."/>
            <person name="Silva C."/>
        </authorList>
    </citation>
    <scope>NUCLEOTIDE SEQUENCE [LARGE SCALE GENOMIC DNA]</scope>
    <source>
        <strain evidence="15 16">P37SLT</strain>
    </source>
</reference>
<dbReference type="InterPro" id="IPR003660">
    <property type="entry name" value="HAMP_dom"/>
</dbReference>
<dbReference type="PRINTS" id="PR00344">
    <property type="entry name" value="BCTRLSENSOR"/>
</dbReference>
<dbReference type="PROSITE" id="PS50885">
    <property type="entry name" value="HAMP"/>
    <property type="match status" value="1"/>
</dbReference>
<dbReference type="Gene3D" id="1.10.287.130">
    <property type="match status" value="1"/>
</dbReference>
<keyword evidence="5" id="KW-0808">Transferase</keyword>
<keyword evidence="4" id="KW-0597">Phosphoprotein</keyword>
<dbReference type="SUPFAM" id="SSF55874">
    <property type="entry name" value="ATPase domain of HSP90 chaperone/DNA topoisomerase II/histidine kinase"/>
    <property type="match status" value="1"/>
</dbReference>
<evidence type="ECO:0000256" key="10">
    <source>
        <dbReference type="ARBA" id="ARBA00023136"/>
    </source>
</evidence>
<dbReference type="SMART" id="SM00388">
    <property type="entry name" value="HisKA"/>
    <property type="match status" value="1"/>
</dbReference>
<dbReference type="CDD" id="cd00082">
    <property type="entry name" value="HisKA"/>
    <property type="match status" value="1"/>
</dbReference>
<proteinExistence type="predicted"/>
<dbReference type="InterPro" id="IPR003594">
    <property type="entry name" value="HATPase_dom"/>
</dbReference>
<dbReference type="Proteomes" id="UP000448292">
    <property type="component" value="Unassembled WGS sequence"/>
</dbReference>
<dbReference type="PANTHER" id="PTHR45436:SF5">
    <property type="entry name" value="SENSOR HISTIDINE KINASE TRCS"/>
    <property type="match status" value="1"/>
</dbReference>
<dbReference type="InterPro" id="IPR004358">
    <property type="entry name" value="Sig_transdc_His_kin-like_C"/>
</dbReference>
<feature type="transmembrane region" description="Helical" evidence="12">
    <location>
        <begin position="12"/>
        <end position="34"/>
    </location>
</feature>
<dbReference type="PANTHER" id="PTHR45436">
    <property type="entry name" value="SENSOR HISTIDINE KINASE YKOH"/>
    <property type="match status" value="1"/>
</dbReference>
<feature type="domain" description="Histidine kinase" evidence="13">
    <location>
        <begin position="273"/>
        <end position="482"/>
    </location>
</feature>
<feature type="transmembrane region" description="Helical" evidence="12">
    <location>
        <begin position="169"/>
        <end position="188"/>
    </location>
</feature>
<dbReference type="InterPro" id="IPR005467">
    <property type="entry name" value="His_kinase_dom"/>
</dbReference>
<feature type="coiled-coil region" evidence="11">
    <location>
        <begin position="230"/>
        <end position="264"/>
    </location>
</feature>
<accession>A0A7M3MJ56</accession>
<dbReference type="Pfam" id="PF00672">
    <property type="entry name" value="HAMP"/>
    <property type="match status" value="1"/>
</dbReference>
<keyword evidence="16" id="KW-1185">Reference proteome</keyword>
<keyword evidence="7 15" id="KW-0418">Kinase</keyword>
<dbReference type="Gene3D" id="6.10.340.10">
    <property type="match status" value="1"/>
</dbReference>
<keyword evidence="11" id="KW-0175">Coiled coil</keyword>
<evidence type="ECO:0000313" key="15">
    <source>
        <dbReference type="EMBL" id="TVM19843.1"/>
    </source>
</evidence>
<protein>
    <recommendedName>
        <fullName evidence="3">histidine kinase</fullName>
        <ecNumber evidence="3">2.7.13.3</ecNumber>
    </recommendedName>
</protein>
<keyword evidence="9" id="KW-0902">Two-component regulatory system</keyword>
<dbReference type="InterPro" id="IPR003661">
    <property type="entry name" value="HisK_dim/P_dom"/>
</dbReference>
<keyword evidence="6 12" id="KW-0812">Transmembrane</keyword>
<evidence type="ECO:0000256" key="5">
    <source>
        <dbReference type="ARBA" id="ARBA00022679"/>
    </source>
</evidence>
<dbReference type="GO" id="GO:0016020">
    <property type="term" value="C:membrane"/>
    <property type="evidence" value="ECO:0007669"/>
    <property type="project" value="UniProtKB-SubCell"/>
</dbReference>
<dbReference type="PROSITE" id="PS50109">
    <property type="entry name" value="HIS_KIN"/>
    <property type="match status" value="1"/>
</dbReference>
<dbReference type="Gene3D" id="3.30.565.10">
    <property type="entry name" value="Histidine kinase-like ATPase, C-terminal domain"/>
    <property type="match status" value="1"/>
</dbReference>
<evidence type="ECO:0000256" key="9">
    <source>
        <dbReference type="ARBA" id="ARBA00023012"/>
    </source>
</evidence>
<dbReference type="EMBL" id="QMIE01000001">
    <property type="protein sequence ID" value="TVM19843.1"/>
    <property type="molecule type" value="Genomic_DNA"/>
</dbReference>
<evidence type="ECO:0000256" key="7">
    <source>
        <dbReference type="ARBA" id="ARBA00022777"/>
    </source>
</evidence>
<sequence length="496" mass="54551">MFHKVSLRLALIIFVVAPQAIALFIFGYSGLHVLEGHVEKRMQKDLELVARAIQLPLSYALERDRMGSVVQALESAFSIGRVYSAYVYDNAGKTIAVAGLNDPNPEAGRLTKVAAEGKEHGEYGKVAGQEVYSYFVPLTGTGGQINGLLQLTRKGNDFRQDLMRIRIQGVFWLLASVLVISLLVVFGHNKILGGHVGRLYATMRRVAAGDRSCRVQPSGPRETTQLGRGLNSMLDSMDRAEQEIEQRRAMQRELEQRLRQSEKLAAIGQVAAGVAHELGTPLSVIDAKAQRACRKIPPDSYEARTMLQIREEARRMELIIRQLLNFSHRGALRYRKLNPEDVARSAAGALEHEADQRNIQLLLEGQSDCEGFEADPIRIEQVLANLLRNALQAPNARRVRLSWRCGTDGGAVFTVDDDGDGIDPDSARRLFEPFFTTKSPGEGTGLGLALAQSIVEEHGGHLATERSDLGGARFVVTLPARPPQIQANEDQNHAAG</sequence>
<evidence type="ECO:0000256" key="4">
    <source>
        <dbReference type="ARBA" id="ARBA00022553"/>
    </source>
</evidence>
<evidence type="ECO:0000256" key="3">
    <source>
        <dbReference type="ARBA" id="ARBA00012438"/>
    </source>
</evidence>
<dbReference type="OrthoDB" id="224978at2"/>
<name>A0A7M3MJ56_9BACT</name>
<evidence type="ECO:0000313" key="16">
    <source>
        <dbReference type="Proteomes" id="UP000448292"/>
    </source>
</evidence>
<dbReference type="SMART" id="SM00387">
    <property type="entry name" value="HATPase_c"/>
    <property type="match status" value="1"/>
</dbReference>
<dbReference type="GO" id="GO:0000155">
    <property type="term" value="F:phosphorelay sensor kinase activity"/>
    <property type="evidence" value="ECO:0007669"/>
    <property type="project" value="InterPro"/>
</dbReference>
<evidence type="ECO:0000256" key="6">
    <source>
        <dbReference type="ARBA" id="ARBA00022692"/>
    </source>
</evidence>
<evidence type="ECO:0000256" key="2">
    <source>
        <dbReference type="ARBA" id="ARBA00004370"/>
    </source>
</evidence>
<comment type="catalytic activity">
    <reaction evidence="1">
        <text>ATP + protein L-histidine = ADP + protein N-phospho-L-histidine.</text>
        <dbReference type="EC" id="2.7.13.3"/>
    </reaction>
</comment>